<organism evidence="10 11">
    <name type="scientific">Mycetocola miduiensis</name>
    <dbReference type="NCBI Taxonomy" id="995034"/>
    <lineage>
        <taxon>Bacteria</taxon>
        <taxon>Bacillati</taxon>
        <taxon>Actinomycetota</taxon>
        <taxon>Actinomycetes</taxon>
        <taxon>Micrococcales</taxon>
        <taxon>Microbacteriaceae</taxon>
        <taxon>Mycetocola</taxon>
    </lineage>
</organism>
<protein>
    <recommendedName>
        <fullName evidence="8">Propionate 3-nitronate monooxygenase</fullName>
    </recommendedName>
</protein>
<dbReference type="EMBL" id="FOVM01000002">
    <property type="protein sequence ID" value="SFN51102.1"/>
    <property type="molecule type" value="Genomic_DNA"/>
</dbReference>
<evidence type="ECO:0000256" key="6">
    <source>
        <dbReference type="ARBA" id="ARBA00023002"/>
    </source>
</evidence>
<dbReference type="InterPro" id="IPR001295">
    <property type="entry name" value="Dihydroorotate_DH_CS"/>
</dbReference>
<dbReference type="PANTHER" id="PTHR42747">
    <property type="entry name" value="NITRONATE MONOOXYGENASE-RELATED"/>
    <property type="match status" value="1"/>
</dbReference>
<evidence type="ECO:0000256" key="9">
    <source>
        <dbReference type="ARBA" id="ARBA00049401"/>
    </source>
</evidence>
<dbReference type="GO" id="GO:0016627">
    <property type="term" value="F:oxidoreductase activity, acting on the CH-CH group of donors"/>
    <property type="evidence" value="ECO:0007669"/>
    <property type="project" value="InterPro"/>
</dbReference>
<dbReference type="GO" id="GO:0006207">
    <property type="term" value="P:'de novo' pyrimidine nucleobase biosynthetic process"/>
    <property type="evidence" value="ECO:0007669"/>
    <property type="project" value="InterPro"/>
</dbReference>
<evidence type="ECO:0000256" key="2">
    <source>
        <dbReference type="ARBA" id="ARBA00009881"/>
    </source>
</evidence>
<dbReference type="Pfam" id="PF03060">
    <property type="entry name" value="NMO"/>
    <property type="match status" value="1"/>
</dbReference>
<evidence type="ECO:0000256" key="3">
    <source>
        <dbReference type="ARBA" id="ARBA00022575"/>
    </source>
</evidence>
<dbReference type="Gene3D" id="3.20.20.70">
    <property type="entry name" value="Aldolase class I"/>
    <property type="match status" value="1"/>
</dbReference>
<dbReference type="Proteomes" id="UP000198867">
    <property type="component" value="Unassembled WGS sequence"/>
</dbReference>
<keyword evidence="3" id="KW-0216">Detoxification</keyword>
<keyword evidence="11" id="KW-1185">Reference proteome</keyword>
<accession>A0A1I4ZLI3</accession>
<dbReference type="SUPFAM" id="SSF51412">
    <property type="entry name" value="Inosine monophosphate dehydrogenase (IMPDH)"/>
    <property type="match status" value="1"/>
</dbReference>
<proteinExistence type="inferred from homology"/>
<evidence type="ECO:0000256" key="4">
    <source>
        <dbReference type="ARBA" id="ARBA00022630"/>
    </source>
</evidence>
<gene>
    <name evidence="10" type="ORF">SAMN05216219_0907</name>
</gene>
<evidence type="ECO:0000313" key="10">
    <source>
        <dbReference type="EMBL" id="SFN51102.1"/>
    </source>
</evidence>
<reference evidence="11" key="1">
    <citation type="submission" date="2016-10" db="EMBL/GenBank/DDBJ databases">
        <authorList>
            <person name="Varghese N."/>
            <person name="Submissions S."/>
        </authorList>
    </citation>
    <scope>NUCLEOTIDE SEQUENCE [LARGE SCALE GENOMIC DNA]</scope>
    <source>
        <strain evidence="11">CGMCC 1.11101</strain>
    </source>
</reference>
<dbReference type="InterPro" id="IPR013785">
    <property type="entry name" value="Aldolase_TIM"/>
</dbReference>
<comment type="cofactor">
    <cofactor evidence="1">
        <name>FMN</name>
        <dbReference type="ChEBI" id="CHEBI:58210"/>
    </cofactor>
</comment>
<dbReference type="CDD" id="cd04730">
    <property type="entry name" value="NPD_like"/>
    <property type="match status" value="1"/>
</dbReference>
<dbReference type="PANTHER" id="PTHR42747:SF3">
    <property type="entry name" value="NITRONATE MONOOXYGENASE-RELATED"/>
    <property type="match status" value="1"/>
</dbReference>
<sequence length="342" mass="35488">MSSLPAFLANASPVFVAPMAGGPSTPDLVMAAAQSGHIAQLAAGYRTAEGMSEQIRTVRSDGTELFGVNVFVPNPSPIDPDIYRRYAETLLPTAKRFAVPGLPSILEDDDEWEAKIGVLVNDPVPIVSFTFGLPDATVVRRLRAAGSVTMQTVTSSREAQLASALGIDVLVVQSAAAGGHSAILDPTRVPVNRSLPDLIRDVRSAVDLPLIATGGVTDAHDVRTVLEAGAAAVAVGTAVLRSPESGASSLHKDALANPTYNRTVLTRAFTGRPARALANQFVIDHDADAPAGYPALHHLTKPIRTAATAAGDASAVNLWAGTGWKHATTAPATNTLAALADY</sequence>
<comment type="similarity">
    <text evidence="2">Belongs to the nitronate monooxygenase family. NMO class I subfamily.</text>
</comment>
<evidence type="ECO:0000256" key="8">
    <source>
        <dbReference type="ARBA" id="ARBA00031155"/>
    </source>
</evidence>
<keyword evidence="7" id="KW-0503">Monooxygenase</keyword>
<dbReference type="OrthoDB" id="9778912at2"/>
<comment type="catalytic activity">
    <reaction evidence="9">
        <text>3 propionate 3-nitronate + 3 O2 + H2O = 3 3-oxopropanoate + 2 nitrate + nitrite + H2O2 + 3 H(+)</text>
        <dbReference type="Rhea" id="RHEA:57332"/>
        <dbReference type="ChEBI" id="CHEBI:15377"/>
        <dbReference type="ChEBI" id="CHEBI:15378"/>
        <dbReference type="ChEBI" id="CHEBI:15379"/>
        <dbReference type="ChEBI" id="CHEBI:16240"/>
        <dbReference type="ChEBI" id="CHEBI:16301"/>
        <dbReference type="ChEBI" id="CHEBI:17632"/>
        <dbReference type="ChEBI" id="CHEBI:33190"/>
        <dbReference type="ChEBI" id="CHEBI:136067"/>
    </reaction>
</comment>
<dbReference type="PROSITE" id="PS00912">
    <property type="entry name" value="DHODEHASE_2"/>
    <property type="match status" value="1"/>
</dbReference>
<dbReference type="InterPro" id="IPR004136">
    <property type="entry name" value="NMO"/>
</dbReference>
<dbReference type="AlphaFoldDB" id="A0A1I4ZLI3"/>
<keyword evidence="5" id="KW-0288">FMN</keyword>
<dbReference type="GO" id="GO:0018580">
    <property type="term" value="F:nitronate monooxygenase activity"/>
    <property type="evidence" value="ECO:0007669"/>
    <property type="project" value="InterPro"/>
</dbReference>
<keyword evidence="4" id="KW-0285">Flavoprotein</keyword>
<evidence type="ECO:0000313" key="11">
    <source>
        <dbReference type="Proteomes" id="UP000198867"/>
    </source>
</evidence>
<dbReference type="STRING" id="995034.SAMN05216219_0907"/>
<keyword evidence="6" id="KW-0560">Oxidoreductase</keyword>
<dbReference type="GO" id="GO:0009636">
    <property type="term" value="P:response to toxic substance"/>
    <property type="evidence" value="ECO:0007669"/>
    <property type="project" value="UniProtKB-KW"/>
</dbReference>
<evidence type="ECO:0000256" key="1">
    <source>
        <dbReference type="ARBA" id="ARBA00001917"/>
    </source>
</evidence>
<evidence type="ECO:0000256" key="5">
    <source>
        <dbReference type="ARBA" id="ARBA00022643"/>
    </source>
</evidence>
<dbReference type="RefSeq" id="WP_090709205.1">
    <property type="nucleotide sequence ID" value="NZ_FOVM01000002.1"/>
</dbReference>
<name>A0A1I4ZLI3_9MICO</name>
<evidence type="ECO:0000256" key="7">
    <source>
        <dbReference type="ARBA" id="ARBA00023033"/>
    </source>
</evidence>